<comment type="caution">
    <text evidence="1">The sequence shown here is derived from an EMBL/GenBank/DDBJ whole genome shotgun (WGS) entry which is preliminary data.</text>
</comment>
<sequence length="209" mass="23416">MTWGSAHHLVKTRSRFQLIRHVIDDVNNFVILDVPDCDTRIKFRAQDSAHNNQKLLPGVSIVVYDTAEFIPQMGDYPNSLCGRSQDSPSLYKDHARREGLGDTATSVLDAILDQQSPQFDNPAAAQCQEAMSLYAASRDRKSDLKACEFLMTRKVTRRCLVNKGLEPLDVFNACLKLRQTSDDVTACSTIGRAVDKCSNRWVGTKTFCQ</sequence>
<evidence type="ECO:0000313" key="2">
    <source>
        <dbReference type="Proteomes" id="UP001374579"/>
    </source>
</evidence>
<dbReference type="AlphaFoldDB" id="A0AAN9FZ33"/>
<accession>A0AAN9FZ33</accession>
<organism evidence="1 2">
    <name type="scientific">Littorina saxatilis</name>
    <dbReference type="NCBI Taxonomy" id="31220"/>
    <lineage>
        <taxon>Eukaryota</taxon>
        <taxon>Metazoa</taxon>
        <taxon>Spiralia</taxon>
        <taxon>Lophotrochozoa</taxon>
        <taxon>Mollusca</taxon>
        <taxon>Gastropoda</taxon>
        <taxon>Caenogastropoda</taxon>
        <taxon>Littorinimorpha</taxon>
        <taxon>Littorinoidea</taxon>
        <taxon>Littorinidae</taxon>
        <taxon>Littorina</taxon>
    </lineage>
</organism>
<name>A0AAN9FZ33_9CAEN</name>
<dbReference type="Proteomes" id="UP001374579">
    <property type="component" value="Unassembled WGS sequence"/>
</dbReference>
<dbReference type="EMBL" id="JBAMIC010001112">
    <property type="protein sequence ID" value="KAK7089596.1"/>
    <property type="molecule type" value="Genomic_DNA"/>
</dbReference>
<evidence type="ECO:0000313" key="1">
    <source>
        <dbReference type="EMBL" id="KAK7089596.1"/>
    </source>
</evidence>
<keyword evidence="2" id="KW-1185">Reference proteome</keyword>
<proteinExistence type="predicted"/>
<reference evidence="1 2" key="1">
    <citation type="submission" date="2024-02" db="EMBL/GenBank/DDBJ databases">
        <title>Chromosome-scale genome assembly of the rough periwinkle Littorina saxatilis.</title>
        <authorList>
            <person name="De Jode A."/>
            <person name="Faria R."/>
            <person name="Formenti G."/>
            <person name="Sims Y."/>
            <person name="Smith T.P."/>
            <person name="Tracey A."/>
            <person name="Wood J.M.D."/>
            <person name="Zagrodzka Z.B."/>
            <person name="Johannesson K."/>
            <person name="Butlin R.K."/>
            <person name="Leder E.H."/>
        </authorList>
    </citation>
    <scope>NUCLEOTIDE SEQUENCE [LARGE SCALE GENOMIC DNA]</scope>
    <source>
        <strain evidence="1">Snail1</strain>
        <tissue evidence="1">Muscle</tissue>
    </source>
</reference>
<gene>
    <name evidence="1" type="ORF">V1264_024411</name>
</gene>
<protein>
    <submittedName>
        <fullName evidence="1">Uncharacterized protein</fullName>
    </submittedName>
</protein>